<gene>
    <name evidence="1" type="ORF">RFULGI_LOCUS3278</name>
</gene>
<name>A0A9N9A6M5_9GLOM</name>
<dbReference type="OrthoDB" id="432234at2759"/>
<proteinExistence type="predicted"/>
<dbReference type="Proteomes" id="UP000789396">
    <property type="component" value="Unassembled WGS sequence"/>
</dbReference>
<evidence type="ECO:0000313" key="2">
    <source>
        <dbReference type="Proteomes" id="UP000789396"/>
    </source>
</evidence>
<keyword evidence="2" id="KW-1185">Reference proteome</keyword>
<reference evidence="1" key="1">
    <citation type="submission" date="2021-06" db="EMBL/GenBank/DDBJ databases">
        <authorList>
            <person name="Kallberg Y."/>
            <person name="Tangrot J."/>
            <person name="Rosling A."/>
        </authorList>
    </citation>
    <scope>NUCLEOTIDE SEQUENCE</scope>
    <source>
        <strain evidence="1">IN212</strain>
    </source>
</reference>
<accession>A0A9N9A6M5</accession>
<protein>
    <submittedName>
        <fullName evidence="1">5661_t:CDS:1</fullName>
    </submittedName>
</protein>
<dbReference type="AlphaFoldDB" id="A0A9N9A6M5"/>
<sequence length="176" mass="19926">MLNVESIHPINENISTSSQIENIDNTSENEEIIIAMSQNDNIAEISIELQSATELNEVEQELLRKFCTKMNDDSNIENEDEITHFFVLFLPPTDHENVAINNALNHLETERDRFLNAMFILLKWSEVDAVNLNKLESLKNPVVKVLAKHTGDQEAKKADSNIVKGLETQLLLAKDA</sequence>
<evidence type="ECO:0000313" key="1">
    <source>
        <dbReference type="EMBL" id="CAG8519411.1"/>
    </source>
</evidence>
<organism evidence="1 2">
    <name type="scientific">Racocetra fulgida</name>
    <dbReference type="NCBI Taxonomy" id="60492"/>
    <lineage>
        <taxon>Eukaryota</taxon>
        <taxon>Fungi</taxon>
        <taxon>Fungi incertae sedis</taxon>
        <taxon>Mucoromycota</taxon>
        <taxon>Glomeromycotina</taxon>
        <taxon>Glomeromycetes</taxon>
        <taxon>Diversisporales</taxon>
        <taxon>Gigasporaceae</taxon>
        <taxon>Racocetra</taxon>
    </lineage>
</organism>
<dbReference type="EMBL" id="CAJVPZ010002791">
    <property type="protein sequence ID" value="CAG8519411.1"/>
    <property type="molecule type" value="Genomic_DNA"/>
</dbReference>
<comment type="caution">
    <text evidence="1">The sequence shown here is derived from an EMBL/GenBank/DDBJ whole genome shotgun (WGS) entry which is preliminary data.</text>
</comment>